<accession>A0A562KF17</accession>
<dbReference type="AlphaFoldDB" id="A0A562KF17"/>
<dbReference type="RefSeq" id="WP_145073184.1">
    <property type="nucleotide sequence ID" value="NZ_JACIIY010000004.1"/>
</dbReference>
<feature type="region of interest" description="Disordered" evidence="1">
    <location>
        <begin position="36"/>
        <end position="67"/>
    </location>
</feature>
<evidence type="ECO:0000256" key="1">
    <source>
        <dbReference type="SAM" id="MobiDB-lite"/>
    </source>
</evidence>
<comment type="caution">
    <text evidence="2">The sequence shown here is derived from an EMBL/GenBank/DDBJ whole genome shotgun (WGS) entry which is preliminary data.</text>
</comment>
<protein>
    <submittedName>
        <fullName evidence="2">Uncharacterized protein</fullName>
    </submittedName>
</protein>
<reference evidence="2 3" key="1">
    <citation type="journal article" date="2015" name="Stand. Genomic Sci.">
        <title>Genomic Encyclopedia of Bacterial and Archaeal Type Strains, Phase III: the genomes of soil and plant-associated and newly described type strains.</title>
        <authorList>
            <person name="Whitman W.B."/>
            <person name="Woyke T."/>
            <person name="Klenk H.P."/>
            <person name="Zhou Y."/>
            <person name="Lilburn T.G."/>
            <person name="Beck B.J."/>
            <person name="De Vos P."/>
            <person name="Vandamme P."/>
            <person name="Eisen J.A."/>
            <person name="Garrity G."/>
            <person name="Hugenholtz P."/>
            <person name="Kyrpides N.C."/>
        </authorList>
    </citation>
    <scope>NUCLEOTIDE SEQUENCE [LARGE SCALE GENOMIC DNA]</scope>
    <source>
        <strain evidence="2 3">CGMCC 1.7748</strain>
    </source>
</reference>
<evidence type="ECO:0000313" key="2">
    <source>
        <dbReference type="EMBL" id="TWH93845.1"/>
    </source>
</evidence>
<organism evidence="2 3">
    <name type="scientific">Sphingobium wenxiniae (strain DSM 21828 / CGMCC 1.7748 / JZ-1)</name>
    <dbReference type="NCBI Taxonomy" id="595605"/>
    <lineage>
        <taxon>Bacteria</taxon>
        <taxon>Pseudomonadati</taxon>
        <taxon>Pseudomonadota</taxon>
        <taxon>Alphaproteobacteria</taxon>
        <taxon>Sphingomonadales</taxon>
        <taxon>Sphingomonadaceae</taxon>
        <taxon>Sphingobium</taxon>
    </lineage>
</organism>
<dbReference type="EMBL" id="VLKK01000006">
    <property type="protein sequence ID" value="TWH93845.1"/>
    <property type="molecule type" value="Genomic_DNA"/>
</dbReference>
<name>A0A562KF17_SPHWJ</name>
<sequence>MSRENGINPDIMSVDSRLSELGRIIAAGILRMREQSSPLPARSGDSSLAILPAKSVSRPRAKARIGE</sequence>
<keyword evidence="3" id="KW-1185">Reference proteome</keyword>
<gene>
    <name evidence="2" type="ORF">IQ35_02055</name>
</gene>
<evidence type="ECO:0000313" key="3">
    <source>
        <dbReference type="Proteomes" id="UP000316624"/>
    </source>
</evidence>
<dbReference type="Proteomes" id="UP000316624">
    <property type="component" value="Unassembled WGS sequence"/>
</dbReference>
<proteinExistence type="predicted"/>
<feature type="compositionally biased region" description="Basic residues" evidence="1">
    <location>
        <begin position="57"/>
        <end position="67"/>
    </location>
</feature>